<accession>A0AAW1NDM7</accession>
<protein>
    <submittedName>
        <fullName evidence="2">Uncharacterized protein</fullName>
    </submittedName>
</protein>
<evidence type="ECO:0000256" key="1">
    <source>
        <dbReference type="SAM" id="MobiDB-lite"/>
    </source>
</evidence>
<evidence type="ECO:0000313" key="3">
    <source>
        <dbReference type="Proteomes" id="UP001458880"/>
    </source>
</evidence>
<keyword evidence="3" id="KW-1185">Reference proteome</keyword>
<organism evidence="2 3">
    <name type="scientific">Popillia japonica</name>
    <name type="common">Japanese beetle</name>
    <dbReference type="NCBI Taxonomy" id="7064"/>
    <lineage>
        <taxon>Eukaryota</taxon>
        <taxon>Metazoa</taxon>
        <taxon>Ecdysozoa</taxon>
        <taxon>Arthropoda</taxon>
        <taxon>Hexapoda</taxon>
        <taxon>Insecta</taxon>
        <taxon>Pterygota</taxon>
        <taxon>Neoptera</taxon>
        <taxon>Endopterygota</taxon>
        <taxon>Coleoptera</taxon>
        <taxon>Polyphaga</taxon>
        <taxon>Scarabaeiformia</taxon>
        <taxon>Scarabaeidae</taxon>
        <taxon>Rutelinae</taxon>
        <taxon>Popillia</taxon>
    </lineage>
</organism>
<evidence type="ECO:0000313" key="2">
    <source>
        <dbReference type="EMBL" id="KAK9759283.1"/>
    </source>
</evidence>
<comment type="caution">
    <text evidence="2">The sequence shown here is derived from an EMBL/GenBank/DDBJ whole genome shotgun (WGS) entry which is preliminary data.</text>
</comment>
<feature type="region of interest" description="Disordered" evidence="1">
    <location>
        <begin position="84"/>
        <end position="105"/>
    </location>
</feature>
<reference evidence="2 3" key="1">
    <citation type="journal article" date="2024" name="BMC Genomics">
        <title>De novo assembly and annotation of Popillia japonica's genome with initial clues to its potential as an invasive pest.</title>
        <authorList>
            <person name="Cucini C."/>
            <person name="Boschi S."/>
            <person name="Funari R."/>
            <person name="Cardaioli E."/>
            <person name="Iannotti N."/>
            <person name="Marturano G."/>
            <person name="Paoli F."/>
            <person name="Bruttini M."/>
            <person name="Carapelli A."/>
            <person name="Frati F."/>
            <person name="Nardi F."/>
        </authorList>
    </citation>
    <scope>NUCLEOTIDE SEQUENCE [LARGE SCALE GENOMIC DNA]</scope>
    <source>
        <strain evidence="2">DMR45628</strain>
    </source>
</reference>
<gene>
    <name evidence="2" type="ORF">QE152_g27</name>
</gene>
<name>A0AAW1NDM7_POPJA</name>
<proteinExistence type="predicted"/>
<feature type="compositionally biased region" description="Polar residues" evidence="1">
    <location>
        <begin position="94"/>
        <end position="105"/>
    </location>
</feature>
<dbReference type="AlphaFoldDB" id="A0AAW1NDM7"/>
<dbReference type="Proteomes" id="UP001458880">
    <property type="component" value="Unassembled WGS sequence"/>
</dbReference>
<dbReference type="EMBL" id="JASPKY010000001">
    <property type="protein sequence ID" value="KAK9759283.1"/>
    <property type="molecule type" value="Genomic_DNA"/>
</dbReference>
<sequence length="147" mass="16217">MEASGFKVPGPLLLEANLAENWNKFKQKFNLYLEATGTKDATEAKKIAILLTAVGDDGLDIYNTFTYSSTEDKNKLETIIKKFEDEPSDDSGNESKMNDVSNTLATNDNTINTEQAAGLANNMNPDITVTEKTYVTRSGRTVKQPRT</sequence>